<accession>A0A2A4F1N9</accession>
<organism evidence="1 2">
    <name type="scientific">Paraburkholderia acidicola</name>
    <dbReference type="NCBI Taxonomy" id="1912599"/>
    <lineage>
        <taxon>Bacteria</taxon>
        <taxon>Pseudomonadati</taxon>
        <taxon>Pseudomonadota</taxon>
        <taxon>Betaproteobacteria</taxon>
        <taxon>Burkholderiales</taxon>
        <taxon>Burkholderiaceae</taxon>
        <taxon>Paraburkholderia</taxon>
    </lineage>
</organism>
<dbReference type="AlphaFoldDB" id="A0A2A4F1N9"/>
<dbReference type="Proteomes" id="UP000218022">
    <property type="component" value="Unassembled WGS sequence"/>
</dbReference>
<name>A0A2A4F1N9_9BURK</name>
<gene>
    <name evidence="1" type="ORF">BWP39_17260</name>
</gene>
<reference evidence="1 2" key="1">
    <citation type="submission" date="2017-01" db="EMBL/GenBank/DDBJ databases">
        <title>Whole-Genome Shotgun Sequencing of Two beta-Proteobacterial Species in Search of the Bulgecin Biosynthetic Cluster.</title>
        <authorList>
            <person name="Horsman M.E."/>
            <person name="Marous D.R."/>
            <person name="Li R."/>
            <person name="Oliver R.A."/>
            <person name="Byun B."/>
            <person name="Emrich S.J."/>
            <person name="Boggess B."/>
            <person name="Townsend C.A."/>
            <person name="Mobashery S."/>
        </authorList>
    </citation>
    <scope>NUCLEOTIDE SEQUENCE [LARGE SCALE GENOMIC DNA]</scope>
    <source>
        <strain evidence="1 2">ATCC 31363</strain>
    </source>
</reference>
<comment type="caution">
    <text evidence="1">The sequence shown here is derived from an EMBL/GenBank/DDBJ whole genome shotgun (WGS) entry which is preliminary data.</text>
</comment>
<sequence>MPTNVGDLVVAIECLRLAGYRATRLAESDPNQPVANGRFRGGVRKQERDQILGTSILGFELGNDVDAHVVMSFLGPARSWEPVATG</sequence>
<evidence type="ECO:0000313" key="2">
    <source>
        <dbReference type="Proteomes" id="UP000218022"/>
    </source>
</evidence>
<protein>
    <submittedName>
        <fullName evidence="1">Uncharacterized protein</fullName>
    </submittedName>
</protein>
<proteinExistence type="predicted"/>
<dbReference type="EMBL" id="MTZV01000004">
    <property type="protein sequence ID" value="PCE26269.1"/>
    <property type="molecule type" value="Genomic_DNA"/>
</dbReference>
<evidence type="ECO:0000313" key="1">
    <source>
        <dbReference type="EMBL" id="PCE26269.1"/>
    </source>
</evidence>